<keyword evidence="3 7" id="KW-0547">Nucleotide-binding</keyword>
<dbReference type="FunFam" id="1.10.510.10:FF:000571">
    <property type="entry name" value="Maternal embryonic leucine zipper kinase"/>
    <property type="match status" value="1"/>
</dbReference>
<dbReference type="OrthoDB" id="193931at2759"/>
<keyword evidence="13" id="KW-1185">Reference proteome</keyword>
<evidence type="ECO:0000259" key="11">
    <source>
        <dbReference type="PROSITE" id="PS50011"/>
    </source>
</evidence>
<feature type="active site" description="Proton acceptor" evidence="6">
    <location>
        <position position="133"/>
    </location>
</feature>
<evidence type="ECO:0000256" key="7">
    <source>
        <dbReference type="PIRSR" id="PIRSR630616-2"/>
    </source>
</evidence>
<dbReference type="OMA" id="SHANIGQ"/>
<feature type="binding site" evidence="7 9">
    <location>
        <position position="39"/>
    </location>
    <ligand>
        <name>ATP</name>
        <dbReference type="ChEBI" id="CHEBI:30616"/>
    </ligand>
</feature>
<accession>R7Q8D0</accession>
<feature type="binding site" evidence="7">
    <location>
        <position position="151"/>
    </location>
    <ligand>
        <name>ATP</name>
        <dbReference type="ChEBI" id="CHEBI:30616"/>
    </ligand>
</feature>
<dbReference type="KEGG" id="ccp:CHC_T00009286001"/>
<keyword evidence="4 12" id="KW-0418">Kinase</keyword>
<feature type="compositionally biased region" description="Basic and acidic residues" evidence="10">
    <location>
        <begin position="479"/>
        <end position="496"/>
    </location>
</feature>
<evidence type="ECO:0000313" key="13">
    <source>
        <dbReference type="Proteomes" id="UP000012073"/>
    </source>
</evidence>
<keyword evidence="5 7" id="KW-0067">ATP-binding</keyword>
<dbReference type="PROSITE" id="PS50011">
    <property type="entry name" value="PROTEIN_KINASE_DOM"/>
    <property type="match status" value="1"/>
</dbReference>
<dbReference type="InterPro" id="IPR008271">
    <property type="entry name" value="Ser/Thr_kinase_AS"/>
</dbReference>
<keyword evidence="1 12" id="KW-0723">Serine/threonine-protein kinase</keyword>
<feature type="cross-link" description="Glycyl lysine isopeptide (Lys-Gly) (interchain with G-Cter in SUMO2)" evidence="8">
    <location>
        <position position="135"/>
    </location>
</feature>
<dbReference type="GO" id="GO:0004674">
    <property type="term" value="F:protein serine/threonine kinase activity"/>
    <property type="evidence" value="ECO:0007669"/>
    <property type="project" value="UniProtKB-KW"/>
</dbReference>
<dbReference type="AlphaFoldDB" id="R7Q8D0"/>
<dbReference type="GO" id="GO:0005524">
    <property type="term" value="F:ATP binding"/>
    <property type="evidence" value="ECO:0007669"/>
    <property type="project" value="UniProtKB-UniRule"/>
</dbReference>
<dbReference type="PhylomeDB" id="R7Q8D0"/>
<dbReference type="SMART" id="SM00220">
    <property type="entry name" value="S_TKc"/>
    <property type="match status" value="1"/>
</dbReference>
<dbReference type="Pfam" id="PF00069">
    <property type="entry name" value="Pkinase"/>
    <property type="match status" value="1"/>
</dbReference>
<evidence type="ECO:0000256" key="1">
    <source>
        <dbReference type="ARBA" id="ARBA00022527"/>
    </source>
</evidence>
<feature type="region of interest" description="Disordered" evidence="10">
    <location>
        <begin position="376"/>
        <end position="533"/>
    </location>
</feature>
<feature type="domain" description="Protein kinase" evidence="11">
    <location>
        <begin position="10"/>
        <end position="271"/>
    </location>
</feature>
<feature type="compositionally biased region" description="Polar residues" evidence="10">
    <location>
        <begin position="433"/>
        <end position="446"/>
    </location>
</feature>
<feature type="compositionally biased region" description="Basic and acidic residues" evidence="10">
    <location>
        <begin position="282"/>
        <end position="297"/>
    </location>
</feature>
<dbReference type="GeneID" id="17321579"/>
<dbReference type="PROSITE" id="PS00107">
    <property type="entry name" value="PROTEIN_KINASE_ATP"/>
    <property type="match status" value="1"/>
</dbReference>
<dbReference type="Proteomes" id="UP000012073">
    <property type="component" value="Unassembled WGS sequence"/>
</dbReference>
<feature type="region of interest" description="Disordered" evidence="10">
    <location>
        <begin position="282"/>
        <end position="345"/>
    </location>
</feature>
<evidence type="ECO:0000256" key="2">
    <source>
        <dbReference type="ARBA" id="ARBA00022679"/>
    </source>
</evidence>
<dbReference type="PANTHER" id="PTHR24350">
    <property type="entry name" value="SERINE/THREONINE-PROTEIN KINASE IAL-RELATED"/>
    <property type="match status" value="1"/>
</dbReference>
<feature type="region of interest" description="Disordered" evidence="10">
    <location>
        <begin position="550"/>
        <end position="591"/>
    </location>
</feature>
<dbReference type="InterPro" id="IPR011009">
    <property type="entry name" value="Kinase-like_dom_sf"/>
</dbReference>
<dbReference type="CDD" id="cd14003">
    <property type="entry name" value="STKc_AMPK-like"/>
    <property type="match status" value="1"/>
</dbReference>
<dbReference type="PROSITE" id="PS00108">
    <property type="entry name" value="PROTEIN_KINASE_ST"/>
    <property type="match status" value="1"/>
</dbReference>
<sequence length="635" mass="70260">MAPFHQVGKYVIKHKIGEGAFAEVRLATHQETKEEFAVKVFDRDALPKTHFERNIKREIKIMQHLRHPNIVAIHAVLVTEKKLYLVMELVRGVELYDVIVSKRRIDEPTSRRYFQQMVDALVYCHQCGVVHRDLKPENLLVDGNGNIKITDFGMSWMKDSLSPAARAKELLRTQCGTPKYMAPEIIVRPAEGYDGEKLDAWECGMVLYALLAGYLPFSGEDDSSVFRSILNGKLMFPSHFSPGAKDVLTHLLEKDPKKRTSVAEIRTHFWFQVNYQGNLKEKSASAASDKHEKRPREQGGTACVSEVEKERVREQHVAGEREGGSRMVHSPHGDADMVTTEHQKGDEMEGIVYDSSPQSDVSTPQPQQTLIHPINSSAAQQEHRVDGAVLSEEAADINKQQKKSSPQSPRSPGPASHKKSADPHNLGILDNGQGPSPETAHASTPRGNGKEKPKSPKAMKVVDTELPDPATPSRKHKPRWESPKNQRSKVDSEGSKRTPRKAQPLAMRLTSLVKGSNTGGDGADDEEAPLSIRDRLRSPLATVLRSLRSGTAMSADVEAGVPGSKSSWFEVSPSSVAEQARRGNTNLDRPVKPVNDLSSPDQELVQLAGGNFVPTELPPSSSTFKKVTRVFQRKA</sequence>
<evidence type="ECO:0000256" key="3">
    <source>
        <dbReference type="ARBA" id="ARBA00022741"/>
    </source>
</evidence>
<dbReference type="FunFam" id="3.30.200.20:FF:000003">
    <property type="entry name" value="Non-specific serine/threonine protein kinase"/>
    <property type="match status" value="1"/>
</dbReference>
<protein>
    <submittedName>
        <fullName evidence="12">Serine/threonine protein kinase</fullName>
    </submittedName>
</protein>
<feature type="binding site" evidence="7">
    <location>
        <begin position="137"/>
        <end position="138"/>
    </location>
    <ligand>
        <name>ATP</name>
        <dbReference type="ChEBI" id="CHEBI:30616"/>
    </ligand>
</feature>
<dbReference type="EMBL" id="HG001669">
    <property type="protein sequence ID" value="CDF34043.1"/>
    <property type="molecule type" value="Genomic_DNA"/>
</dbReference>
<dbReference type="SUPFAM" id="SSF56112">
    <property type="entry name" value="Protein kinase-like (PK-like)"/>
    <property type="match status" value="1"/>
</dbReference>
<organism evidence="12 13">
    <name type="scientific">Chondrus crispus</name>
    <name type="common">Carrageen Irish moss</name>
    <name type="synonym">Polymorpha crispa</name>
    <dbReference type="NCBI Taxonomy" id="2769"/>
    <lineage>
        <taxon>Eukaryota</taxon>
        <taxon>Rhodophyta</taxon>
        <taxon>Florideophyceae</taxon>
        <taxon>Rhodymeniophycidae</taxon>
        <taxon>Gigartinales</taxon>
        <taxon>Gigartinaceae</taxon>
        <taxon>Chondrus</taxon>
    </lineage>
</organism>
<evidence type="ECO:0000256" key="4">
    <source>
        <dbReference type="ARBA" id="ARBA00022777"/>
    </source>
</evidence>
<evidence type="ECO:0000256" key="5">
    <source>
        <dbReference type="ARBA" id="ARBA00022840"/>
    </source>
</evidence>
<feature type="compositionally biased region" description="Basic and acidic residues" evidence="10">
    <location>
        <begin position="331"/>
        <end position="345"/>
    </location>
</feature>
<proteinExistence type="predicted"/>
<dbReference type="InterPro" id="IPR017441">
    <property type="entry name" value="Protein_kinase_ATP_BS"/>
</dbReference>
<gene>
    <name evidence="12" type="ORF">CHC_T00009286001</name>
</gene>
<evidence type="ECO:0000256" key="6">
    <source>
        <dbReference type="PIRSR" id="PIRSR630616-1"/>
    </source>
</evidence>
<dbReference type="InterPro" id="IPR030616">
    <property type="entry name" value="Aur-like"/>
</dbReference>
<dbReference type="Gene3D" id="1.10.510.10">
    <property type="entry name" value="Transferase(Phosphotransferase) domain 1"/>
    <property type="match status" value="1"/>
</dbReference>
<name>R7Q8D0_CHOCR</name>
<dbReference type="Gramene" id="CDF34043">
    <property type="protein sequence ID" value="CDF34043"/>
    <property type="gene ID" value="CHC_T00009286001"/>
</dbReference>
<keyword evidence="2" id="KW-0808">Transferase</keyword>
<dbReference type="RefSeq" id="XP_005713862.1">
    <property type="nucleotide sequence ID" value="XM_005713805.1"/>
</dbReference>
<evidence type="ECO:0000256" key="9">
    <source>
        <dbReference type="PROSITE-ProRule" id="PRU10141"/>
    </source>
</evidence>
<evidence type="ECO:0000256" key="10">
    <source>
        <dbReference type="SAM" id="MobiDB-lite"/>
    </source>
</evidence>
<dbReference type="InterPro" id="IPR000719">
    <property type="entry name" value="Prot_kinase_dom"/>
</dbReference>
<reference evidence="13" key="1">
    <citation type="journal article" date="2013" name="Proc. Natl. Acad. Sci. U.S.A.">
        <title>Genome structure and metabolic features in the red seaweed Chondrus crispus shed light on evolution of the Archaeplastida.</title>
        <authorList>
            <person name="Collen J."/>
            <person name="Porcel B."/>
            <person name="Carre W."/>
            <person name="Ball S.G."/>
            <person name="Chaparro C."/>
            <person name="Tonon T."/>
            <person name="Barbeyron T."/>
            <person name="Michel G."/>
            <person name="Noel B."/>
            <person name="Valentin K."/>
            <person name="Elias M."/>
            <person name="Artiguenave F."/>
            <person name="Arun A."/>
            <person name="Aury J.M."/>
            <person name="Barbosa-Neto J.F."/>
            <person name="Bothwell J.H."/>
            <person name="Bouget F.Y."/>
            <person name="Brillet L."/>
            <person name="Cabello-Hurtado F."/>
            <person name="Capella-Gutierrez S."/>
            <person name="Charrier B."/>
            <person name="Cladiere L."/>
            <person name="Cock J.M."/>
            <person name="Coelho S.M."/>
            <person name="Colleoni C."/>
            <person name="Czjzek M."/>
            <person name="Da Silva C."/>
            <person name="Delage L."/>
            <person name="Denoeud F."/>
            <person name="Deschamps P."/>
            <person name="Dittami S.M."/>
            <person name="Gabaldon T."/>
            <person name="Gachon C.M."/>
            <person name="Groisillier A."/>
            <person name="Herve C."/>
            <person name="Jabbari K."/>
            <person name="Katinka M."/>
            <person name="Kloareg B."/>
            <person name="Kowalczyk N."/>
            <person name="Labadie K."/>
            <person name="Leblanc C."/>
            <person name="Lopez P.J."/>
            <person name="McLachlan D.H."/>
            <person name="Meslet-Cladiere L."/>
            <person name="Moustafa A."/>
            <person name="Nehr Z."/>
            <person name="Nyvall Collen P."/>
            <person name="Panaud O."/>
            <person name="Partensky F."/>
            <person name="Poulain J."/>
            <person name="Rensing S.A."/>
            <person name="Rousvoal S."/>
            <person name="Samson G."/>
            <person name="Symeonidi A."/>
            <person name="Weissenbach J."/>
            <person name="Zambounis A."/>
            <person name="Wincker P."/>
            <person name="Boyen C."/>
        </authorList>
    </citation>
    <scope>NUCLEOTIDE SEQUENCE [LARGE SCALE GENOMIC DNA]</scope>
    <source>
        <strain evidence="13">cv. Stackhouse</strain>
    </source>
</reference>
<evidence type="ECO:0000256" key="8">
    <source>
        <dbReference type="PIRSR" id="PIRSR630616-3"/>
    </source>
</evidence>
<dbReference type="STRING" id="2769.R7Q8D0"/>
<evidence type="ECO:0000313" key="12">
    <source>
        <dbReference type="EMBL" id="CDF34043.1"/>
    </source>
</evidence>
<feature type="compositionally biased region" description="Polar residues" evidence="10">
    <location>
        <begin position="564"/>
        <end position="587"/>
    </location>
</feature>
<feature type="compositionally biased region" description="Basic and acidic residues" evidence="10">
    <location>
        <begin position="306"/>
        <end position="324"/>
    </location>
</feature>